<protein>
    <recommendedName>
        <fullName evidence="3">Methyltransferase domain-containing protein</fullName>
    </recommendedName>
</protein>
<accession>A0A1F8HSA0</accession>
<evidence type="ECO:0000313" key="1">
    <source>
        <dbReference type="EMBL" id="OGN40451.1"/>
    </source>
</evidence>
<dbReference type="PANTHER" id="PTHR43861">
    <property type="entry name" value="TRANS-ACONITATE 2-METHYLTRANSFERASE-RELATED"/>
    <property type="match status" value="1"/>
</dbReference>
<reference evidence="1 2" key="1">
    <citation type="journal article" date="2016" name="Nat. Commun.">
        <title>Thousands of microbial genomes shed light on interconnected biogeochemical processes in an aquifer system.</title>
        <authorList>
            <person name="Anantharaman K."/>
            <person name="Brown C.T."/>
            <person name="Hug L.A."/>
            <person name="Sharon I."/>
            <person name="Castelle C.J."/>
            <person name="Probst A.J."/>
            <person name="Thomas B.C."/>
            <person name="Singh A."/>
            <person name="Wilkins M.J."/>
            <person name="Karaoz U."/>
            <person name="Brodie E.L."/>
            <person name="Williams K.H."/>
            <person name="Hubbard S.S."/>
            <person name="Banfield J.F."/>
        </authorList>
    </citation>
    <scope>NUCLEOTIDE SEQUENCE [LARGE SCALE GENOMIC DNA]</scope>
</reference>
<gene>
    <name evidence="1" type="ORF">A2606_01660</name>
</gene>
<name>A0A1F8HSA0_9BACT</name>
<dbReference type="CDD" id="cd02440">
    <property type="entry name" value="AdoMet_MTases"/>
    <property type="match status" value="1"/>
</dbReference>
<dbReference type="InterPro" id="IPR029063">
    <property type="entry name" value="SAM-dependent_MTases_sf"/>
</dbReference>
<dbReference type="AlphaFoldDB" id="A0A1F8HSA0"/>
<proteinExistence type="predicted"/>
<organism evidence="1 2">
    <name type="scientific">Candidatus Yanofskybacteria bacterium RIFOXYD1_FULL_42_10</name>
    <dbReference type="NCBI Taxonomy" id="1802718"/>
    <lineage>
        <taxon>Bacteria</taxon>
        <taxon>Candidatus Yanofskyibacteriota</taxon>
    </lineage>
</organism>
<sequence>MGKFKQTKRILYLGGKDGERLYLNDLKFKMADGTRVRVKKTMIPGKNSKDLIARSKGRYALLGLFSRPGYRVLDFPCGSGYVADFLKEFGIKYEGKECDKITVEYAKRMYGGSNTHFSFGDLCSSKLKIKYYDTIGCIEGLEHIDKEYQEPLIAELYSALKPGGTLIISSPENTEGVSGSSKVNPYHKWELTKNDFLNLLYTKFKSEEVVIVSYKVVLSYGAQLTTCFFGICHKEYEKEK</sequence>
<evidence type="ECO:0008006" key="3">
    <source>
        <dbReference type="Google" id="ProtNLM"/>
    </source>
</evidence>
<evidence type="ECO:0000313" key="2">
    <source>
        <dbReference type="Proteomes" id="UP000178043"/>
    </source>
</evidence>
<dbReference type="EMBL" id="MGLG01000046">
    <property type="protein sequence ID" value="OGN40451.1"/>
    <property type="molecule type" value="Genomic_DNA"/>
</dbReference>
<dbReference type="Proteomes" id="UP000178043">
    <property type="component" value="Unassembled WGS sequence"/>
</dbReference>
<comment type="caution">
    <text evidence="1">The sequence shown here is derived from an EMBL/GenBank/DDBJ whole genome shotgun (WGS) entry which is preliminary data.</text>
</comment>
<dbReference type="Pfam" id="PF13489">
    <property type="entry name" value="Methyltransf_23"/>
    <property type="match status" value="1"/>
</dbReference>
<dbReference type="Gene3D" id="3.40.50.150">
    <property type="entry name" value="Vaccinia Virus protein VP39"/>
    <property type="match status" value="1"/>
</dbReference>
<dbReference type="SUPFAM" id="SSF53335">
    <property type="entry name" value="S-adenosyl-L-methionine-dependent methyltransferases"/>
    <property type="match status" value="1"/>
</dbReference>